<dbReference type="NCBIfam" id="NF004018">
    <property type="entry name" value="PRK05480.1"/>
    <property type="match status" value="1"/>
</dbReference>
<dbReference type="OrthoDB" id="738517at2759"/>
<keyword evidence="15" id="KW-1185">Reference proteome</keyword>
<keyword evidence="7" id="KW-0547">Nucleotide-binding</keyword>
<dbReference type="GO" id="GO:0022857">
    <property type="term" value="F:transmembrane transporter activity"/>
    <property type="evidence" value="ECO:0007669"/>
    <property type="project" value="InterPro"/>
</dbReference>
<accession>A0A261Y0B1</accession>
<feature type="transmembrane region" description="Helical" evidence="12">
    <location>
        <begin position="471"/>
        <end position="493"/>
    </location>
</feature>
<dbReference type="GO" id="GO:0016020">
    <property type="term" value="C:membrane"/>
    <property type="evidence" value="ECO:0007669"/>
    <property type="project" value="UniProtKB-SubCell"/>
</dbReference>
<dbReference type="SUPFAM" id="SSF52540">
    <property type="entry name" value="P-loop containing nucleoside triphosphate hydrolases"/>
    <property type="match status" value="1"/>
</dbReference>
<evidence type="ECO:0000256" key="7">
    <source>
        <dbReference type="ARBA" id="ARBA00022741"/>
    </source>
</evidence>
<feature type="transmembrane region" description="Helical" evidence="12">
    <location>
        <begin position="768"/>
        <end position="789"/>
    </location>
</feature>
<evidence type="ECO:0000256" key="10">
    <source>
        <dbReference type="ARBA" id="ARBA00022989"/>
    </source>
</evidence>
<organism evidence="14 15">
    <name type="scientific">Bifiguratus adelaidae</name>
    <dbReference type="NCBI Taxonomy" id="1938954"/>
    <lineage>
        <taxon>Eukaryota</taxon>
        <taxon>Fungi</taxon>
        <taxon>Fungi incertae sedis</taxon>
        <taxon>Mucoromycota</taxon>
        <taxon>Mucoromycotina</taxon>
        <taxon>Endogonomycetes</taxon>
        <taxon>Endogonales</taxon>
        <taxon>Endogonales incertae sedis</taxon>
        <taxon>Bifiguratus</taxon>
    </lineage>
</organism>
<feature type="transmembrane region" description="Helical" evidence="12">
    <location>
        <begin position="628"/>
        <end position="651"/>
    </location>
</feature>
<dbReference type="GO" id="GO:0005524">
    <property type="term" value="F:ATP binding"/>
    <property type="evidence" value="ECO:0007669"/>
    <property type="project" value="UniProtKB-KW"/>
</dbReference>
<gene>
    <name evidence="14" type="ORF">BZG36_04659</name>
</gene>
<dbReference type="PANTHER" id="PTHR23507">
    <property type="entry name" value="ZGC:174356"/>
    <property type="match status" value="1"/>
</dbReference>
<evidence type="ECO:0000256" key="1">
    <source>
        <dbReference type="ARBA" id="ARBA00004141"/>
    </source>
</evidence>
<proteinExistence type="inferred from homology"/>
<dbReference type="InterPro" id="IPR006083">
    <property type="entry name" value="PRK/URK"/>
</dbReference>
<evidence type="ECO:0000313" key="15">
    <source>
        <dbReference type="Proteomes" id="UP000242875"/>
    </source>
</evidence>
<dbReference type="Pfam" id="PF14681">
    <property type="entry name" value="UPRTase"/>
    <property type="match status" value="1"/>
</dbReference>
<evidence type="ECO:0000256" key="3">
    <source>
        <dbReference type="ARBA" id="ARBA00005408"/>
    </source>
</evidence>
<evidence type="ECO:0000256" key="6">
    <source>
        <dbReference type="ARBA" id="ARBA00022692"/>
    </source>
</evidence>
<keyword evidence="11 12" id="KW-0472">Membrane</keyword>
<feature type="transmembrane region" description="Helical" evidence="12">
    <location>
        <begin position="920"/>
        <end position="938"/>
    </location>
</feature>
<comment type="similarity">
    <text evidence="3">Belongs to the uridine kinase family.</text>
</comment>
<evidence type="ECO:0000256" key="4">
    <source>
        <dbReference type="ARBA" id="ARBA00012137"/>
    </source>
</evidence>
<dbReference type="InterPro" id="IPR036259">
    <property type="entry name" value="MFS_trans_sf"/>
</dbReference>
<dbReference type="CDD" id="cd02023">
    <property type="entry name" value="UMPK"/>
    <property type="match status" value="1"/>
</dbReference>
<evidence type="ECO:0000256" key="8">
    <source>
        <dbReference type="ARBA" id="ARBA00022777"/>
    </source>
</evidence>
<dbReference type="Gene3D" id="1.20.1250.20">
    <property type="entry name" value="MFS general substrate transporter like domains"/>
    <property type="match status" value="1"/>
</dbReference>
<dbReference type="Gene3D" id="3.40.50.2020">
    <property type="match status" value="1"/>
</dbReference>
<feature type="transmembrane region" description="Helical" evidence="12">
    <location>
        <begin position="853"/>
        <end position="874"/>
    </location>
</feature>
<dbReference type="PANTHER" id="PTHR23507:SF1">
    <property type="entry name" value="FI18259P1-RELATED"/>
    <property type="match status" value="1"/>
</dbReference>
<keyword evidence="5" id="KW-0808">Transferase</keyword>
<dbReference type="InterPro" id="IPR000764">
    <property type="entry name" value="Uridine_kinase-like"/>
</dbReference>
<dbReference type="InterPro" id="IPR027417">
    <property type="entry name" value="P-loop_NTPase"/>
</dbReference>
<feature type="transmembrane region" description="Helical" evidence="12">
    <location>
        <begin position="828"/>
        <end position="847"/>
    </location>
</feature>
<keyword evidence="8" id="KW-0418">Kinase</keyword>
<dbReference type="FunFam" id="3.40.50.300:FF:002070">
    <property type="entry name" value="Uridine kinase"/>
    <property type="match status" value="1"/>
</dbReference>
<feature type="domain" description="Major facilitator superfamily (MFS) profile" evidence="13">
    <location>
        <begin position="471"/>
        <end position="939"/>
    </location>
</feature>
<comment type="subcellular location">
    <subcellularLocation>
        <location evidence="1">Membrane</location>
        <topology evidence="1">Multi-pass membrane protein</topology>
    </subcellularLocation>
</comment>
<dbReference type="Gene3D" id="3.40.50.300">
    <property type="entry name" value="P-loop containing nucleotide triphosphate hydrolases"/>
    <property type="match status" value="1"/>
</dbReference>
<feature type="transmembrane region" description="Helical" evidence="12">
    <location>
        <begin position="886"/>
        <end position="905"/>
    </location>
</feature>
<dbReference type="GO" id="GO:0044206">
    <property type="term" value="P:UMP salvage"/>
    <property type="evidence" value="ECO:0007669"/>
    <property type="project" value="UniProtKB-UniPathway"/>
</dbReference>
<dbReference type="EMBL" id="MVBO01000055">
    <property type="protein sequence ID" value="OZJ04059.1"/>
    <property type="molecule type" value="Genomic_DNA"/>
</dbReference>
<feature type="transmembrane region" description="Helical" evidence="12">
    <location>
        <begin position="729"/>
        <end position="748"/>
    </location>
</feature>
<dbReference type="Pfam" id="PF00485">
    <property type="entry name" value="PRK"/>
    <property type="match status" value="1"/>
</dbReference>
<sequence>MKDTVQFVYRPNTTLVSKGRLPWYRYSRQKTLIALYFTSRIIKNLKVPWVVIISMDSFYKALTKEQRNQAYANRYNFDHPNAFDFDILYQRLVKLKQGKAVEIPIYDFTTHSRMEKTQTVYGANVIIFEGIFAFYDPKIVDLMDLKIFVDTDADVRLARRLKRDISERGRDLNGVLDQYGRFVKPAFDDYIQPTVKNADVIIPRGLENVVAIDLITKHIQRELNDRLLHFRWDLARTDVGEGLPSSVIVLEPTNQVKGMHTIIRDKNVSRDDFIFYAERLSTLIIESAMSELPFEDVTVVTPTGVEYAGKKMSQQICGVSILRAGSTMETGLMRVIPDVKLGKLLIQTDPATGEPQLHYLKLPPDVQNSYIFLMDATIGTGAAGMMAIRVLLDHEVPEEKIIFLNFLASLQGLNVIAHAFPKVARRNIITVDAVVMDEEAVEHSEERPLLSPTKDTEEQLPWHKRWRKPHLGWMLVFSVNLSIISTAILSPLVQLVLRIVCESEYIKQGFSEVPTPEQCRTPSVQSIASQYMMWYTLLMGGSVMITIGYLSSMSDKRGRRFVFITAETGLIISISLVILTGHFWQILTPKFLLLAAVIDGLMGGIIAINTACHAYIADCVSAENRSFAFAAMHATAFLGMTVGPIVGGMIAKATSSLLAVFYFSLSAHTLFLLFVIFLLPESVSTEQIHASKTNQASFSITSIFTPMKILHQIPEEQPGDKRPAFLKRLSLYLLAMIYFIYKLTTGAQNEVVALYTAYCFHWTALEQGFFFSLQSATKSVALVLLIPALKWCQTWWRRRRNGGIVLNDIDERFDDIHDRNAGRLLDTLLLRTGLVMEVIGFAAFALAAVPSLFYAACVVNSLSTIATPAIRSLFILFVHPSQAGQILGSLSVVESIGAILSPIWMNSVYSWTVHYDAPQTVFWVTTGLFTVALALACGV</sequence>
<dbReference type="Proteomes" id="UP000242875">
    <property type="component" value="Unassembled WGS sequence"/>
</dbReference>
<dbReference type="PROSITE" id="PS50850">
    <property type="entry name" value="MFS"/>
    <property type="match status" value="1"/>
</dbReference>
<feature type="transmembrane region" description="Helical" evidence="12">
    <location>
        <begin position="370"/>
        <end position="392"/>
    </location>
</feature>
<dbReference type="EC" id="2.7.1.48" evidence="4"/>
<comment type="caution">
    <text evidence="14">The sequence shown here is derived from an EMBL/GenBank/DDBJ whole genome shotgun (WGS) entry which is preliminary data.</text>
</comment>
<keyword evidence="9" id="KW-0067">ATP-binding</keyword>
<feature type="transmembrane region" description="Helical" evidence="12">
    <location>
        <begin position="591"/>
        <end position="616"/>
    </location>
</feature>
<name>A0A261Y0B1_9FUNG</name>
<keyword evidence="6 12" id="KW-0812">Transmembrane</keyword>
<dbReference type="SUPFAM" id="SSF103473">
    <property type="entry name" value="MFS general substrate transporter"/>
    <property type="match status" value="1"/>
</dbReference>
<feature type="transmembrane region" description="Helical" evidence="12">
    <location>
        <begin position="532"/>
        <end position="550"/>
    </location>
</feature>
<evidence type="ECO:0000256" key="5">
    <source>
        <dbReference type="ARBA" id="ARBA00022679"/>
    </source>
</evidence>
<dbReference type="FunFam" id="3.40.50.2020:FF:000010">
    <property type="entry name" value="Uridine-cytidine kinase"/>
    <property type="match status" value="1"/>
</dbReference>
<dbReference type="GO" id="GO:0004849">
    <property type="term" value="F:uridine kinase activity"/>
    <property type="evidence" value="ECO:0007669"/>
    <property type="project" value="UniProtKB-EC"/>
</dbReference>
<evidence type="ECO:0000256" key="9">
    <source>
        <dbReference type="ARBA" id="ARBA00022840"/>
    </source>
</evidence>
<feature type="transmembrane region" description="Helical" evidence="12">
    <location>
        <begin position="657"/>
        <end position="679"/>
    </location>
</feature>
<feature type="transmembrane region" description="Helical" evidence="12">
    <location>
        <begin position="562"/>
        <end position="585"/>
    </location>
</feature>
<dbReference type="CDD" id="cd06223">
    <property type="entry name" value="PRTases_typeI"/>
    <property type="match status" value="1"/>
</dbReference>
<evidence type="ECO:0000256" key="12">
    <source>
        <dbReference type="SAM" id="Phobius"/>
    </source>
</evidence>
<dbReference type="AlphaFoldDB" id="A0A261Y0B1"/>
<evidence type="ECO:0000259" key="13">
    <source>
        <dbReference type="PROSITE" id="PS50850"/>
    </source>
</evidence>
<dbReference type="PRINTS" id="PR00988">
    <property type="entry name" value="URIDINKINASE"/>
</dbReference>
<dbReference type="InterPro" id="IPR029057">
    <property type="entry name" value="PRTase-like"/>
</dbReference>
<dbReference type="InterPro" id="IPR020846">
    <property type="entry name" value="MFS_dom"/>
</dbReference>
<dbReference type="InterPro" id="IPR011701">
    <property type="entry name" value="MFS"/>
</dbReference>
<reference evidence="14 15" key="1">
    <citation type="journal article" date="2017" name="Mycologia">
        <title>Bifiguratus adelaidae, gen. et sp. nov., a new member of Mucoromycotina in endophytic and soil-dwelling habitats.</title>
        <authorList>
            <person name="Torres-Cruz T.J."/>
            <person name="Billingsley Tobias T.L."/>
            <person name="Almatruk M."/>
            <person name="Hesse C."/>
            <person name="Kuske C.R."/>
            <person name="Desiro A."/>
            <person name="Benucci G.M."/>
            <person name="Bonito G."/>
            <person name="Stajich J.E."/>
            <person name="Dunlap C."/>
            <person name="Arnold A.E."/>
            <person name="Porras-Alfaro A."/>
        </authorList>
    </citation>
    <scope>NUCLEOTIDE SEQUENCE [LARGE SCALE GENOMIC DNA]</scope>
    <source>
        <strain evidence="14 15">AZ0501</strain>
    </source>
</reference>
<evidence type="ECO:0000313" key="14">
    <source>
        <dbReference type="EMBL" id="OZJ04059.1"/>
    </source>
</evidence>
<evidence type="ECO:0000256" key="2">
    <source>
        <dbReference type="ARBA" id="ARBA00004690"/>
    </source>
</evidence>
<keyword evidence="10 12" id="KW-1133">Transmembrane helix</keyword>
<dbReference type="SUPFAM" id="SSF53271">
    <property type="entry name" value="PRTase-like"/>
    <property type="match status" value="1"/>
</dbReference>
<protein>
    <recommendedName>
        <fullName evidence="4">uridine/cytidine kinase</fullName>
        <ecNumber evidence="4">2.7.1.48</ecNumber>
    </recommendedName>
</protein>
<dbReference type="InterPro" id="IPR000836">
    <property type="entry name" value="PRTase_dom"/>
</dbReference>
<evidence type="ECO:0000256" key="11">
    <source>
        <dbReference type="ARBA" id="ARBA00023136"/>
    </source>
</evidence>
<comment type="pathway">
    <text evidence="2">Pyrimidine metabolism; UMP biosynthesis via salvage pathway; UMP from uridine: step 1/1.</text>
</comment>
<dbReference type="Pfam" id="PF07690">
    <property type="entry name" value="MFS_1"/>
    <property type="match status" value="1"/>
</dbReference>
<dbReference type="UniPathway" id="UPA00574">
    <property type="reaction ID" value="UER00637"/>
</dbReference>